<accession>A0A1L2CVB0</accession>
<proteinExistence type="predicted"/>
<evidence type="ECO:0000313" key="1">
    <source>
        <dbReference type="EMBL" id="AMM43961.1"/>
    </source>
</evidence>
<reference evidence="2" key="1">
    <citation type="submission" date="2016-01" db="EMBL/GenBank/DDBJ databases">
        <title>Isolation and Characterization of Enterobacteria phage CBB.</title>
        <authorList>
            <person name="Buttimer C.T.H."/>
            <person name="Hendrix H."/>
            <person name="Alexandre H."/>
            <person name="O'Mahony J."/>
            <person name="Lavigne R."/>
            <person name="Coffey A."/>
        </authorList>
    </citation>
    <scope>NUCLEOTIDE SEQUENCE [LARGE SCALE GENOMIC DNA]</scope>
</reference>
<protein>
    <submittedName>
        <fullName evidence="1">Uncharacterized protein</fullName>
    </submittedName>
</protein>
<evidence type="ECO:0000313" key="2">
    <source>
        <dbReference type="Proteomes" id="UP000223891"/>
    </source>
</evidence>
<keyword evidence="2" id="KW-1185">Reference proteome</keyword>
<dbReference type="Proteomes" id="UP000223891">
    <property type="component" value="Segment"/>
</dbReference>
<sequence>MAKKIELLSFRNIIDKANELIDSNPILHQERDDECKITVPNPTNIGYDELWEIWGYERFVRIKFRDPDQLIEYQIDLLPWNMSVNYNIWNDNKNSPSSMVRKIHIKFTDTEEEYFQRMTQQDNSFFTMEELRDAKLLMKRVYEYFNITPVPQEQ</sequence>
<dbReference type="EMBL" id="KU574722">
    <property type="protein sequence ID" value="AMM43961.1"/>
    <property type="molecule type" value="Genomic_DNA"/>
</dbReference>
<name>A0A1L2CVB0_9CAUD</name>
<organism evidence="1 2">
    <name type="scientific">Pectobacterium phage vB_PcaM_CBB</name>
    <dbReference type="NCBI Taxonomy" id="2772511"/>
    <lineage>
        <taxon>Viruses</taxon>
        <taxon>Duplodnaviria</taxon>
        <taxon>Heunggongvirae</taxon>
        <taxon>Uroviricota</taxon>
        <taxon>Caudoviricetes</taxon>
        <taxon>Mimasvirus</taxon>
        <taxon>Mimasvirus CBB</taxon>
    </lineage>
</organism>
<gene>
    <name evidence="1" type="ORF">CBB_398</name>
</gene>